<dbReference type="EnsemblPlants" id="TuG1812G0500004235.01.T01">
    <property type="protein sequence ID" value="TuG1812G0500004235.01.T01.cds444246"/>
    <property type="gene ID" value="TuG1812G0500004235.01"/>
</dbReference>
<keyword evidence="2" id="KW-1185">Reference proteome</keyword>
<gene>
    <name evidence="1" type="primary">LOC125510670</name>
</gene>
<proteinExistence type="predicted"/>
<name>A0A8R7UP02_TRIUA</name>
<evidence type="ECO:0000313" key="1">
    <source>
        <dbReference type="EnsemblPlants" id="TuG1812G0500004235.01.T01.cds444246"/>
    </source>
</evidence>
<reference evidence="1" key="3">
    <citation type="submission" date="2022-06" db="UniProtKB">
        <authorList>
            <consortium name="EnsemblPlants"/>
        </authorList>
    </citation>
    <scope>IDENTIFICATION</scope>
</reference>
<dbReference type="Proteomes" id="UP000015106">
    <property type="component" value="Chromosome 5"/>
</dbReference>
<dbReference type="Gramene" id="TuG1812G0500004235.01.T01">
    <property type="protein sequence ID" value="TuG1812G0500004235.01.T01.cds444246"/>
    <property type="gene ID" value="TuG1812G0500004235.01"/>
</dbReference>
<accession>A0A8R7UP02</accession>
<organism evidence="1 2">
    <name type="scientific">Triticum urartu</name>
    <name type="common">Red wild einkorn</name>
    <name type="synonym">Crithodium urartu</name>
    <dbReference type="NCBI Taxonomy" id="4572"/>
    <lineage>
        <taxon>Eukaryota</taxon>
        <taxon>Viridiplantae</taxon>
        <taxon>Streptophyta</taxon>
        <taxon>Embryophyta</taxon>
        <taxon>Tracheophyta</taxon>
        <taxon>Spermatophyta</taxon>
        <taxon>Magnoliopsida</taxon>
        <taxon>Liliopsida</taxon>
        <taxon>Poales</taxon>
        <taxon>Poaceae</taxon>
        <taxon>BOP clade</taxon>
        <taxon>Pooideae</taxon>
        <taxon>Triticodae</taxon>
        <taxon>Triticeae</taxon>
        <taxon>Triticinae</taxon>
        <taxon>Triticum</taxon>
    </lineage>
</organism>
<reference evidence="1" key="2">
    <citation type="submission" date="2018-03" db="EMBL/GenBank/DDBJ databases">
        <title>The Triticum urartu genome reveals the dynamic nature of wheat genome evolution.</title>
        <authorList>
            <person name="Ling H."/>
            <person name="Ma B."/>
            <person name="Shi X."/>
            <person name="Liu H."/>
            <person name="Dong L."/>
            <person name="Sun H."/>
            <person name="Cao Y."/>
            <person name="Gao Q."/>
            <person name="Zheng S."/>
            <person name="Li Y."/>
            <person name="Yu Y."/>
            <person name="Du H."/>
            <person name="Qi M."/>
            <person name="Li Y."/>
            <person name="Yu H."/>
            <person name="Cui Y."/>
            <person name="Wang N."/>
            <person name="Chen C."/>
            <person name="Wu H."/>
            <person name="Zhao Y."/>
            <person name="Zhang J."/>
            <person name="Li Y."/>
            <person name="Zhou W."/>
            <person name="Zhang B."/>
            <person name="Hu W."/>
            <person name="Eijk M."/>
            <person name="Tang J."/>
            <person name="Witsenboer H."/>
            <person name="Zhao S."/>
            <person name="Li Z."/>
            <person name="Zhang A."/>
            <person name="Wang D."/>
            <person name="Liang C."/>
        </authorList>
    </citation>
    <scope>NUCLEOTIDE SEQUENCE [LARGE SCALE GENOMIC DNA]</scope>
    <source>
        <strain evidence="1">cv. G1812</strain>
    </source>
</reference>
<protein>
    <submittedName>
        <fullName evidence="1">Uncharacterized protein</fullName>
    </submittedName>
</protein>
<dbReference type="AlphaFoldDB" id="A0A8R7UP02"/>
<sequence length="139" mass="14353">MSSGVAARSVATSSRPSPLGYAAYAVVINADRMAAGLQSWCAERSSAASPLTCGHDMDVPDMMLKLVRRSSPAIPDGPTDPDHAARMFTPGAIRSGLRMPGVTVFGPLDEKAATTGDGWIPTFVPANTMLAVGFGSDDA</sequence>
<reference evidence="2" key="1">
    <citation type="journal article" date="2013" name="Nature">
        <title>Draft genome of the wheat A-genome progenitor Triticum urartu.</title>
        <authorList>
            <person name="Ling H.Q."/>
            <person name="Zhao S."/>
            <person name="Liu D."/>
            <person name="Wang J."/>
            <person name="Sun H."/>
            <person name="Zhang C."/>
            <person name="Fan H."/>
            <person name="Li D."/>
            <person name="Dong L."/>
            <person name="Tao Y."/>
            <person name="Gao C."/>
            <person name="Wu H."/>
            <person name="Li Y."/>
            <person name="Cui Y."/>
            <person name="Guo X."/>
            <person name="Zheng S."/>
            <person name="Wang B."/>
            <person name="Yu K."/>
            <person name="Liang Q."/>
            <person name="Yang W."/>
            <person name="Lou X."/>
            <person name="Chen J."/>
            <person name="Feng M."/>
            <person name="Jian J."/>
            <person name="Zhang X."/>
            <person name="Luo G."/>
            <person name="Jiang Y."/>
            <person name="Liu J."/>
            <person name="Wang Z."/>
            <person name="Sha Y."/>
            <person name="Zhang B."/>
            <person name="Wu H."/>
            <person name="Tang D."/>
            <person name="Shen Q."/>
            <person name="Xue P."/>
            <person name="Zou S."/>
            <person name="Wang X."/>
            <person name="Liu X."/>
            <person name="Wang F."/>
            <person name="Yang Y."/>
            <person name="An X."/>
            <person name="Dong Z."/>
            <person name="Zhang K."/>
            <person name="Zhang X."/>
            <person name="Luo M.C."/>
            <person name="Dvorak J."/>
            <person name="Tong Y."/>
            <person name="Wang J."/>
            <person name="Yang H."/>
            <person name="Li Z."/>
            <person name="Wang D."/>
            <person name="Zhang A."/>
            <person name="Wang J."/>
        </authorList>
    </citation>
    <scope>NUCLEOTIDE SEQUENCE</scope>
    <source>
        <strain evidence="2">cv. G1812</strain>
    </source>
</reference>
<evidence type="ECO:0000313" key="2">
    <source>
        <dbReference type="Proteomes" id="UP000015106"/>
    </source>
</evidence>